<proteinExistence type="predicted"/>
<organism evidence="3 4">
    <name type="scientific">Spodoptera exigua</name>
    <name type="common">Beet armyworm</name>
    <name type="synonym">Noctua fulgens</name>
    <dbReference type="NCBI Taxonomy" id="7107"/>
    <lineage>
        <taxon>Eukaryota</taxon>
        <taxon>Metazoa</taxon>
        <taxon>Ecdysozoa</taxon>
        <taxon>Arthropoda</taxon>
        <taxon>Hexapoda</taxon>
        <taxon>Insecta</taxon>
        <taxon>Pterygota</taxon>
        <taxon>Neoptera</taxon>
        <taxon>Endopterygota</taxon>
        <taxon>Lepidoptera</taxon>
        <taxon>Glossata</taxon>
        <taxon>Ditrysia</taxon>
        <taxon>Noctuoidea</taxon>
        <taxon>Noctuidae</taxon>
        <taxon>Amphipyrinae</taxon>
        <taxon>Spodoptera</taxon>
    </lineage>
</organism>
<name>A0A835G5U8_SPOEX</name>
<evidence type="ECO:0000256" key="1">
    <source>
        <dbReference type="SAM" id="Coils"/>
    </source>
</evidence>
<gene>
    <name evidence="3" type="ORF">HW555_012084</name>
</gene>
<keyword evidence="1" id="KW-0175">Coiled coil</keyword>
<sequence length="660" mass="76639">MTKKKISKLTHAECLERKRMAERKRKEKIRNDPVKLEELRRKERERYHKKKAEGKILPLSEMPPRARRVQQKRNREKRALLENTKQANQICETINDERISPSILPRSESPIPTTSQIQSFNQQMHQKSSRILRSQKRLQEETSEDIPIECISETNSVKDRSRREPLSLALWIEQSSTPAYPPCSPPIAPNVSSIHLPVSTFALNSPKSDVSTNSFVLRRELNYKLRQYQRRKSAEIMKLRETIIKIKREKEMYRKRLNRLQQITKISPKHKNKLTPGFIKKKISPEKRKIHNLVKSFYEDDENSKQCPGKQDYITRHKLKKQKRYLTDSLKNLHRKYLDSGLPPISYVTFTRLKPFWVLQPSLNSRDTCLCKPHANMDLLISSLKHNKIIHENSTSEVLRSLTCNQTKVECLQRKCDKCKHKIIKYSEFDNSNSISYYIWEKGTKITSLRHDASSVWAHLIPILREVKEILSEVCTIHFVSDSPSAQYRNKKVFYLISQLKNYLPNLTCVVWHYCECGHEKGAPDGVGGVLKRSVDRLVAFGKDVTDIDSLVQTLKTVVTGVKIEIVQEHEVIEKDELLPKNLKPFPGSMKVHQIVWTKTSTNGLAMRSLSCVEPGCLYDTIRCCHGKHMGFYELPTEANVQEEVEIKRDVVLLKSSGQS</sequence>
<feature type="non-terminal residue" evidence="3">
    <location>
        <position position="660"/>
    </location>
</feature>
<comment type="caution">
    <text evidence="3">The sequence shown here is derived from an EMBL/GenBank/DDBJ whole genome shotgun (WGS) entry which is preliminary data.</text>
</comment>
<evidence type="ECO:0000313" key="4">
    <source>
        <dbReference type="Proteomes" id="UP000648187"/>
    </source>
</evidence>
<feature type="coiled-coil region" evidence="1">
    <location>
        <begin position="236"/>
        <end position="263"/>
    </location>
</feature>
<dbReference type="EMBL" id="JACKWZ010000406">
    <property type="protein sequence ID" value="KAF9408110.1"/>
    <property type="molecule type" value="Genomic_DNA"/>
</dbReference>
<accession>A0A835G5U8</accession>
<dbReference type="Proteomes" id="UP000648187">
    <property type="component" value="Unassembled WGS sequence"/>
</dbReference>
<reference evidence="3" key="1">
    <citation type="submission" date="2020-08" db="EMBL/GenBank/DDBJ databases">
        <title>Spodoptera exigua strain:BAW_Kor-Di-RS1 Genome sequencing and assembly.</title>
        <authorList>
            <person name="Kim J."/>
            <person name="Nam H.Y."/>
            <person name="Kwon M."/>
            <person name="Choi J.H."/>
            <person name="Cho S.R."/>
            <person name="Kim G.-H."/>
        </authorList>
    </citation>
    <scope>NUCLEOTIDE SEQUENCE</scope>
    <source>
        <strain evidence="3">BAW_Kor-Di-RS1</strain>
        <tissue evidence="3">Whole-body</tissue>
    </source>
</reference>
<protein>
    <submittedName>
        <fullName evidence="3">Uncharacterized protein</fullName>
    </submittedName>
</protein>
<dbReference type="PANTHER" id="PTHR46601">
    <property type="entry name" value="ULP_PROTEASE DOMAIN-CONTAINING PROTEIN"/>
    <property type="match status" value="1"/>
</dbReference>
<evidence type="ECO:0000313" key="3">
    <source>
        <dbReference type="EMBL" id="KAF9408110.1"/>
    </source>
</evidence>
<dbReference type="PANTHER" id="PTHR46601:SF1">
    <property type="entry name" value="ADF-H DOMAIN-CONTAINING PROTEIN"/>
    <property type="match status" value="1"/>
</dbReference>
<keyword evidence="4" id="KW-1185">Reference proteome</keyword>
<feature type="region of interest" description="Disordered" evidence="2">
    <location>
        <begin position="1"/>
        <end position="33"/>
    </location>
</feature>
<dbReference type="AlphaFoldDB" id="A0A835G5U8"/>
<evidence type="ECO:0000256" key="2">
    <source>
        <dbReference type="SAM" id="MobiDB-lite"/>
    </source>
</evidence>
<feature type="compositionally biased region" description="Basic and acidic residues" evidence="2">
    <location>
        <begin position="10"/>
        <end position="19"/>
    </location>
</feature>